<evidence type="ECO:0000313" key="4">
    <source>
        <dbReference type="Proteomes" id="UP000736787"/>
    </source>
</evidence>
<protein>
    <submittedName>
        <fullName evidence="2">Uncharacterized protein</fullName>
    </submittedName>
</protein>
<dbReference type="Proteomes" id="UP000760860">
    <property type="component" value="Unassembled WGS sequence"/>
</dbReference>
<accession>A0A8T1KSK5</accession>
<dbReference type="AlphaFoldDB" id="A0A8T1KSK5"/>
<evidence type="ECO:0000313" key="1">
    <source>
        <dbReference type="EMBL" id="KAG2908961.1"/>
    </source>
</evidence>
<gene>
    <name evidence="1" type="ORF">PC115_g13424</name>
    <name evidence="2" type="ORF">PC117_g9612</name>
    <name evidence="3" type="ORF">PC129_g12576</name>
</gene>
<sequence>MRLNSQFERIFTLSCAFNPLTPIRDFAPLTADLGSCALSTSRPNTMVGMRMECEDESKGANSEWSNDWIEAARGLAMKVFTSVMLYACDY</sequence>
<dbReference type="EMBL" id="RCMI01000479">
    <property type="protein sequence ID" value="KAG2908961.1"/>
    <property type="molecule type" value="Genomic_DNA"/>
</dbReference>
<dbReference type="EMBL" id="RCMK01000223">
    <property type="protein sequence ID" value="KAG2942827.1"/>
    <property type="molecule type" value="Genomic_DNA"/>
</dbReference>
<reference evidence="2" key="1">
    <citation type="submission" date="2018-10" db="EMBL/GenBank/DDBJ databases">
        <title>Effector identification in a new, highly contiguous assembly of the strawberry crown rot pathogen Phytophthora cactorum.</title>
        <authorList>
            <person name="Armitage A.D."/>
            <person name="Nellist C.F."/>
            <person name="Bates H."/>
            <person name="Vickerstaff R.J."/>
            <person name="Harrison R.J."/>
        </authorList>
    </citation>
    <scope>NUCLEOTIDE SEQUENCE</scope>
    <source>
        <strain evidence="1">4032</strain>
        <strain evidence="2">4040</strain>
        <strain evidence="3">P421</strain>
    </source>
</reference>
<organism evidence="2 4">
    <name type="scientific">Phytophthora cactorum</name>
    <dbReference type="NCBI Taxonomy" id="29920"/>
    <lineage>
        <taxon>Eukaryota</taxon>
        <taxon>Sar</taxon>
        <taxon>Stramenopiles</taxon>
        <taxon>Oomycota</taxon>
        <taxon>Peronosporomycetes</taxon>
        <taxon>Peronosporales</taxon>
        <taxon>Peronosporaceae</taxon>
        <taxon>Phytophthora</taxon>
    </lineage>
</organism>
<dbReference type="EMBL" id="RCMV01000475">
    <property type="protein sequence ID" value="KAG3216585.1"/>
    <property type="molecule type" value="Genomic_DNA"/>
</dbReference>
<evidence type="ECO:0000313" key="2">
    <source>
        <dbReference type="EMBL" id="KAG2942827.1"/>
    </source>
</evidence>
<dbReference type="Proteomes" id="UP000774804">
    <property type="component" value="Unassembled WGS sequence"/>
</dbReference>
<evidence type="ECO:0000313" key="3">
    <source>
        <dbReference type="EMBL" id="KAG3216585.1"/>
    </source>
</evidence>
<dbReference type="Proteomes" id="UP000736787">
    <property type="component" value="Unassembled WGS sequence"/>
</dbReference>
<comment type="caution">
    <text evidence="2">The sequence shown here is derived from an EMBL/GenBank/DDBJ whole genome shotgun (WGS) entry which is preliminary data.</text>
</comment>
<proteinExistence type="predicted"/>
<name>A0A8T1KSK5_9STRA</name>